<evidence type="ECO:0000313" key="3">
    <source>
        <dbReference type="EMBL" id="PBC26502.1"/>
    </source>
</evidence>
<accession>A0A2A3E5D5</accession>
<dbReference type="Gene3D" id="3.10.200.10">
    <property type="entry name" value="Alpha carbonic anhydrase"/>
    <property type="match status" value="2"/>
</dbReference>
<dbReference type="STRING" id="94128.A0A2A3E5D5"/>
<evidence type="ECO:0000313" key="4">
    <source>
        <dbReference type="Proteomes" id="UP000242457"/>
    </source>
</evidence>
<feature type="domain" description="Alpha-carbonic anhydrase" evidence="2">
    <location>
        <begin position="212"/>
        <end position="474"/>
    </location>
</feature>
<protein>
    <submittedName>
        <fullName evidence="3">Carbonic anhydrase</fullName>
    </submittedName>
</protein>
<evidence type="ECO:0000256" key="1">
    <source>
        <dbReference type="ARBA" id="ARBA00010718"/>
    </source>
</evidence>
<dbReference type="SMART" id="SM01057">
    <property type="entry name" value="Carb_anhydrase"/>
    <property type="match status" value="2"/>
</dbReference>
<dbReference type="PANTHER" id="PTHR18952">
    <property type="entry name" value="CARBONIC ANHYDRASE"/>
    <property type="match status" value="1"/>
</dbReference>
<dbReference type="InterPro" id="IPR023561">
    <property type="entry name" value="Carbonic_anhydrase_a-class"/>
</dbReference>
<dbReference type="InterPro" id="IPR001148">
    <property type="entry name" value="CA_dom"/>
</dbReference>
<dbReference type="OrthoDB" id="429145at2759"/>
<dbReference type="PANTHER" id="PTHR18952:SF114">
    <property type="entry name" value="CARBONIC ANHYDRASE 3, ISOFORM A"/>
    <property type="match status" value="1"/>
</dbReference>
<proteinExistence type="inferred from homology"/>
<dbReference type="EMBL" id="KZ288383">
    <property type="protein sequence ID" value="PBC26502.1"/>
    <property type="molecule type" value="Genomic_DNA"/>
</dbReference>
<dbReference type="GO" id="GO:0004089">
    <property type="term" value="F:carbonate dehydratase activity"/>
    <property type="evidence" value="ECO:0007669"/>
    <property type="project" value="InterPro"/>
</dbReference>
<dbReference type="Proteomes" id="UP000242457">
    <property type="component" value="Unassembled WGS sequence"/>
</dbReference>
<dbReference type="SUPFAM" id="SSF51069">
    <property type="entry name" value="Carbonic anhydrase"/>
    <property type="match status" value="2"/>
</dbReference>
<reference evidence="3 4" key="1">
    <citation type="submission" date="2014-07" db="EMBL/GenBank/DDBJ databases">
        <title>Genomic and transcriptomic analysis on Apis cerana provide comprehensive insights into honey bee biology.</title>
        <authorList>
            <person name="Diao Q."/>
            <person name="Sun L."/>
            <person name="Zheng H."/>
            <person name="Zheng H."/>
            <person name="Xu S."/>
            <person name="Wang S."/>
            <person name="Zeng Z."/>
            <person name="Hu F."/>
            <person name="Su S."/>
            <person name="Wu J."/>
        </authorList>
    </citation>
    <scope>NUCLEOTIDE SEQUENCE [LARGE SCALE GENOMIC DNA]</scope>
    <source>
        <tissue evidence="3">Pupae without intestine</tissue>
    </source>
</reference>
<dbReference type="GO" id="GO:0005737">
    <property type="term" value="C:cytoplasm"/>
    <property type="evidence" value="ECO:0007669"/>
    <property type="project" value="TreeGrafter"/>
</dbReference>
<dbReference type="CDD" id="cd00326">
    <property type="entry name" value="alpha_CA"/>
    <property type="match status" value="2"/>
</dbReference>
<dbReference type="PROSITE" id="PS51144">
    <property type="entry name" value="ALPHA_CA_2"/>
    <property type="match status" value="2"/>
</dbReference>
<feature type="domain" description="Alpha-carbonic anhydrase" evidence="2">
    <location>
        <begin position="1"/>
        <end position="210"/>
    </location>
</feature>
<evidence type="ECO:0000259" key="2">
    <source>
        <dbReference type="PROSITE" id="PS51144"/>
    </source>
</evidence>
<dbReference type="GO" id="GO:0008270">
    <property type="term" value="F:zinc ion binding"/>
    <property type="evidence" value="ECO:0007669"/>
    <property type="project" value="InterPro"/>
</dbReference>
<dbReference type="AlphaFoldDB" id="A0A2A3E5D5"/>
<gene>
    <name evidence="3" type="ORF">APICC_08651</name>
</gene>
<comment type="similarity">
    <text evidence="1">Belongs to the alpha-carbonic anhydrase family.</text>
</comment>
<dbReference type="InterPro" id="IPR036398">
    <property type="entry name" value="CA_dom_sf"/>
</dbReference>
<keyword evidence="4" id="KW-1185">Reference proteome</keyword>
<organism evidence="3 4">
    <name type="scientific">Apis cerana cerana</name>
    <name type="common">Oriental honeybee</name>
    <dbReference type="NCBI Taxonomy" id="94128"/>
    <lineage>
        <taxon>Eukaryota</taxon>
        <taxon>Metazoa</taxon>
        <taxon>Ecdysozoa</taxon>
        <taxon>Arthropoda</taxon>
        <taxon>Hexapoda</taxon>
        <taxon>Insecta</taxon>
        <taxon>Pterygota</taxon>
        <taxon>Neoptera</taxon>
        <taxon>Endopterygota</taxon>
        <taxon>Hymenoptera</taxon>
        <taxon>Apocrita</taxon>
        <taxon>Aculeata</taxon>
        <taxon>Apoidea</taxon>
        <taxon>Anthophila</taxon>
        <taxon>Apidae</taxon>
        <taxon>Apis</taxon>
    </lineage>
</organism>
<name>A0A2A3E5D5_APICC</name>
<sequence length="479" mass="54752">MECAGDSGGRKWGQSPIDIDERNLIKIKFPALIMSGHWNNDGEAKMRNIGTTVRVTLEGNRSPATIQGGPLATDTYELSEVVFRWGPSNCKGAEHTLNGTWFTMEAQAIHFNKRYETIERCWRENDGLAICSYFLQAYQIPTWDEHPSFSKITDDLYKITQYNSYAKIPANCLSWMRQACQTPGYYSYLGSLTTFPHYECATWIVFPEPVRISENQADLFRMLLIKPTFVSTSSTGLPKWRQSPIDLCRTFTWTKKLPPLYMTNYWSDMGTVKMTNTGRTEISDRSLPFLRGGPLSKDEFQFMNVQFRWGAENSCGAEHSISGIWYSMEAQVMHWNTRYGSIDKCYDKPDGIAVLSYFMQVVGCPGIPDNPSLAEITNNLSKIKTIGSQTNISPYCLLWMLEGCKGHGYYTYKGSLTTPPYQECVIWIISPIVNKISVRQIDAFRSLYDGKMTNILKNNRSQQRLHRRMIYHITDDAVA</sequence>
<dbReference type="Pfam" id="PF00194">
    <property type="entry name" value="Carb_anhydrase"/>
    <property type="match status" value="2"/>
</dbReference>